<dbReference type="InParanoid" id="Q01WX8"/>
<reference evidence="2" key="1">
    <citation type="submission" date="2006-10" db="EMBL/GenBank/DDBJ databases">
        <title>Complete sequence of Solibacter usitatus Ellin6076.</title>
        <authorList>
            <consortium name="US DOE Joint Genome Institute"/>
            <person name="Copeland A."/>
            <person name="Lucas S."/>
            <person name="Lapidus A."/>
            <person name="Barry K."/>
            <person name="Detter J.C."/>
            <person name="Glavina del Rio T."/>
            <person name="Hammon N."/>
            <person name="Israni S."/>
            <person name="Dalin E."/>
            <person name="Tice H."/>
            <person name="Pitluck S."/>
            <person name="Thompson L.S."/>
            <person name="Brettin T."/>
            <person name="Bruce D."/>
            <person name="Han C."/>
            <person name="Tapia R."/>
            <person name="Gilna P."/>
            <person name="Schmutz J."/>
            <person name="Larimer F."/>
            <person name="Land M."/>
            <person name="Hauser L."/>
            <person name="Kyrpides N."/>
            <person name="Mikhailova N."/>
            <person name="Janssen P.H."/>
            <person name="Kuske C.R."/>
            <person name="Richardson P."/>
        </authorList>
    </citation>
    <scope>NUCLEOTIDE SEQUENCE</scope>
    <source>
        <strain evidence="2">Ellin6076</strain>
    </source>
</reference>
<dbReference type="InterPro" id="IPR025411">
    <property type="entry name" value="DUF4136"/>
</dbReference>
<proteinExistence type="predicted"/>
<accession>Q01WX8</accession>
<dbReference type="HOGENOM" id="CLU_113282_3_0_0"/>
<dbReference type="KEGG" id="sus:Acid_4878"/>
<dbReference type="STRING" id="234267.Acid_4878"/>
<protein>
    <recommendedName>
        <fullName evidence="1">DUF4136 domain-containing protein</fullName>
    </recommendedName>
</protein>
<gene>
    <name evidence="2" type="ordered locus">Acid_4878</name>
</gene>
<dbReference type="Gene3D" id="3.30.160.670">
    <property type="match status" value="1"/>
</dbReference>
<evidence type="ECO:0000313" key="2">
    <source>
        <dbReference type="EMBL" id="ABJ85837.1"/>
    </source>
</evidence>
<organism evidence="2">
    <name type="scientific">Solibacter usitatus (strain Ellin6076)</name>
    <dbReference type="NCBI Taxonomy" id="234267"/>
    <lineage>
        <taxon>Bacteria</taxon>
        <taxon>Pseudomonadati</taxon>
        <taxon>Acidobacteriota</taxon>
        <taxon>Terriglobia</taxon>
        <taxon>Bryobacterales</taxon>
        <taxon>Solibacteraceae</taxon>
        <taxon>Candidatus Solibacter</taxon>
    </lineage>
</organism>
<dbReference type="OrthoDB" id="118896at2"/>
<name>Q01WX8_SOLUE</name>
<sequence length="172" mass="19183" precursor="true">MNRVVAIFALTCAISPVATPKARVDFCHACDFSHYQTYRWAGPPNADFLNQLMQQRVVAFVEEALSARKLKRVEKGGDLVIDFQMNVREQPVFTTFATGFGGGWDFGWGSSIATTTTEVFTLGTLTVDIVDSRGNRLVFQGVSTTPISSRPSRNTRRLARAVNEIFEKYPPR</sequence>
<feature type="domain" description="DUF4136" evidence="1">
    <location>
        <begin position="24"/>
        <end position="171"/>
    </location>
</feature>
<dbReference type="AlphaFoldDB" id="Q01WX8"/>
<dbReference type="EMBL" id="CP000473">
    <property type="protein sequence ID" value="ABJ85837.1"/>
    <property type="molecule type" value="Genomic_DNA"/>
</dbReference>
<evidence type="ECO:0000259" key="1">
    <source>
        <dbReference type="Pfam" id="PF13590"/>
    </source>
</evidence>
<dbReference type="Pfam" id="PF13590">
    <property type="entry name" value="DUF4136"/>
    <property type="match status" value="1"/>
</dbReference>